<dbReference type="InterPro" id="IPR014729">
    <property type="entry name" value="Rossmann-like_a/b/a_fold"/>
</dbReference>
<keyword evidence="10 12" id="KW-0648">Protein biosynthesis</keyword>
<dbReference type="Gene3D" id="3.40.50.620">
    <property type="entry name" value="HUPs"/>
    <property type="match status" value="1"/>
</dbReference>
<comment type="similarity">
    <text evidence="2 12">Belongs to the class-I aminoacyl-tRNA synthetase family.</text>
</comment>
<dbReference type="SUPFAM" id="SSF47323">
    <property type="entry name" value="Anticodon-binding domain of a subclass of class I aminoacyl-tRNA synthetases"/>
    <property type="match status" value="1"/>
</dbReference>
<comment type="caution">
    <text evidence="14">The sequence shown here is derived from an EMBL/GenBank/DDBJ whole genome shotgun (WGS) entry which is preliminary data.</text>
</comment>
<comment type="catalytic activity">
    <reaction evidence="12">
        <text>tRNA(Cys) + L-cysteine + ATP = L-cysteinyl-tRNA(Cys) + AMP + diphosphate</text>
        <dbReference type="Rhea" id="RHEA:17773"/>
        <dbReference type="Rhea" id="RHEA-COMP:9661"/>
        <dbReference type="Rhea" id="RHEA-COMP:9679"/>
        <dbReference type="ChEBI" id="CHEBI:30616"/>
        <dbReference type="ChEBI" id="CHEBI:33019"/>
        <dbReference type="ChEBI" id="CHEBI:35235"/>
        <dbReference type="ChEBI" id="CHEBI:78442"/>
        <dbReference type="ChEBI" id="CHEBI:78517"/>
        <dbReference type="ChEBI" id="CHEBI:456215"/>
        <dbReference type="EC" id="6.1.1.16"/>
    </reaction>
</comment>
<dbReference type="SUPFAM" id="SSF52374">
    <property type="entry name" value="Nucleotidylyl transferase"/>
    <property type="match status" value="1"/>
</dbReference>
<evidence type="ECO:0000256" key="8">
    <source>
        <dbReference type="ARBA" id="ARBA00022833"/>
    </source>
</evidence>
<accession>A0ABW0INH6</accession>
<evidence type="ECO:0000256" key="1">
    <source>
        <dbReference type="ARBA" id="ARBA00004496"/>
    </source>
</evidence>
<evidence type="ECO:0000256" key="5">
    <source>
        <dbReference type="ARBA" id="ARBA00022598"/>
    </source>
</evidence>
<reference evidence="15" key="1">
    <citation type="journal article" date="2019" name="Int. J. Syst. Evol. Microbiol.">
        <title>The Global Catalogue of Microorganisms (GCM) 10K type strain sequencing project: providing services to taxonomists for standard genome sequencing and annotation.</title>
        <authorList>
            <consortium name="The Broad Institute Genomics Platform"/>
            <consortium name="The Broad Institute Genome Sequencing Center for Infectious Disease"/>
            <person name="Wu L."/>
            <person name="Ma J."/>
        </authorList>
    </citation>
    <scope>NUCLEOTIDE SEQUENCE [LARGE SCALE GENOMIC DNA]</scope>
    <source>
        <strain evidence="15">NCAIM B.01391</strain>
    </source>
</reference>
<evidence type="ECO:0000256" key="4">
    <source>
        <dbReference type="ARBA" id="ARBA00022490"/>
    </source>
</evidence>
<dbReference type="PRINTS" id="PR00983">
    <property type="entry name" value="TRNASYNTHCYS"/>
</dbReference>
<keyword evidence="7 12" id="KW-0547">Nucleotide-binding</keyword>
<evidence type="ECO:0000256" key="6">
    <source>
        <dbReference type="ARBA" id="ARBA00022723"/>
    </source>
</evidence>
<dbReference type="InterPro" id="IPR009080">
    <property type="entry name" value="tRNAsynth_Ia_anticodon-bd"/>
</dbReference>
<comment type="subunit">
    <text evidence="3 12">Monomer.</text>
</comment>
<evidence type="ECO:0000256" key="2">
    <source>
        <dbReference type="ARBA" id="ARBA00005594"/>
    </source>
</evidence>
<dbReference type="SMART" id="SM00840">
    <property type="entry name" value="DALR_2"/>
    <property type="match status" value="1"/>
</dbReference>
<dbReference type="PANTHER" id="PTHR10890">
    <property type="entry name" value="CYSTEINYL-TRNA SYNTHETASE"/>
    <property type="match status" value="1"/>
</dbReference>
<protein>
    <recommendedName>
        <fullName evidence="12">Cysteine--tRNA ligase</fullName>
        <ecNumber evidence="12">6.1.1.16</ecNumber>
    </recommendedName>
    <alternativeName>
        <fullName evidence="12">Cysteinyl-tRNA synthetase</fullName>
        <shortName evidence="12">CysRS</shortName>
    </alternativeName>
</protein>
<keyword evidence="6 12" id="KW-0479">Metal-binding</keyword>
<feature type="binding site" evidence="12">
    <location>
        <position position="31"/>
    </location>
    <ligand>
        <name>Zn(2+)</name>
        <dbReference type="ChEBI" id="CHEBI:29105"/>
    </ligand>
</feature>
<feature type="short sequence motif" description="'HIGH' region" evidence="12">
    <location>
        <begin position="33"/>
        <end position="43"/>
    </location>
</feature>
<keyword evidence="9 12" id="KW-0067">ATP-binding</keyword>
<dbReference type="HAMAP" id="MF_00041">
    <property type="entry name" value="Cys_tRNA_synth"/>
    <property type="match status" value="1"/>
</dbReference>
<evidence type="ECO:0000259" key="13">
    <source>
        <dbReference type="SMART" id="SM00840"/>
    </source>
</evidence>
<feature type="binding site" evidence="12">
    <location>
        <position position="308"/>
    </location>
    <ligand>
        <name>ATP</name>
        <dbReference type="ChEBI" id="CHEBI:30616"/>
    </ligand>
</feature>
<dbReference type="Proteomes" id="UP001596053">
    <property type="component" value="Unassembled WGS sequence"/>
</dbReference>
<dbReference type="CDD" id="cd00672">
    <property type="entry name" value="CysRS_core"/>
    <property type="match status" value="1"/>
</dbReference>
<evidence type="ECO:0000256" key="10">
    <source>
        <dbReference type="ARBA" id="ARBA00022917"/>
    </source>
</evidence>
<dbReference type="Pfam" id="PF01406">
    <property type="entry name" value="tRNA-synt_1e"/>
    <property type="match status" value="1"/>
</dbReference>
<evidence type="ECO:0000256" key="9">
    <source>
        <dbReference type="ARBA" id="ARBA00022840"/>
    </source>
</evidence>
<dbReference type="InterPro" id="IPR024909">
    <property type="entry name" value="Cys-tRNA/MSH_ligase"/>
</dbReference>
<name>A0ABW0INH6_9HYPH</name>
<evidence type="ECO:0000313" key="15">
    <source>
        <dbReference type="Proteomes" id="UP001596053"/>
    </source>
</evidence>
<dbReference type="InterPro" id="IPR056411">
    <property type="entry name" value="CysS_C"/>
</dbReference>
<dbReference type="InterPro" id="IPR032678">
    <property type="entry name" value="tRNA-synt_1_cat_dom"/>
</dbReference>
<feature type="binding site" evidence="12">
    <location>
        <position position="268"/>
    </location>
    <ligand>
        <name>Zn(2+)</name>
        <dbReference type="ChEBI" id="CHEBI:29105"/>
    </ligand>
</feature>
<evidence type="ECO:0000256" key="11">
    <source>
        <dbReference type="ARBA" id="ARBA00023146"/>
    </source>
</evidence>
<dbReference type="GO" id="GO:0004817">
    <property type="term" value="F:cysteine-tRNA ligase activity"/>
    <property type="evidence" value="ECO:0007669"/>
    <property type="project" value="UniProtKB-EC"/>
</dbReference>
<keyword evidence="8 12" id="KW-0862">Zinc</keyword>
<keyword evidence="4 12" id="KW-0963">Cytoplasm</keyword>
<evidence type="ECO:0000256" key="7">
    <source>
        <dbReference type="ARBA" id="ARBA00022741"/>
    </source>
</evidence>
<dbReference type="Pfam" id="PF23493">
    <property type="entry name" value="CysS_C"/>
    <property type="match status" value="1"/>
</dbReference>
<keyword evidence="15" id="KW-1185">Reference proteome</keyword>
<dbReference type="EMBL" id="JBHSLW010000010">
    <property type="protein sequence ID" value="MFC5419821.1"/>
    <property type="molecule type" value="Genomic_DNA"/>
</dbReference>
<keyword evidence="11 12" id="KW-0030">Aminoacyl-tRNA synthetase</keyword>
<evidence type="ECO:0000256" key="3">
    <source>
        <dbReference type="ARBA" id="ARBA00011245"/>
    </source>
</evidence>
<evidence type="ECO:0000313" key="14">
    <source>
        <dbReference type="EMBL" id="MFC5419821.1"/>
    </source>
</evidence>
<feature type="binding site" evidence="12">
    <location>
        <position position="272"/>
    </location>
    <ligand>
        <name>Zn(2+)</name>
        <dbReference type="ChEBI" id="CHEBI:29105"/>
    </ligand>
</feature>
<organism evidence="14 15">
    <name type="scientific">Bosea eneae</name>
    <dbReference type="NCBI Taxonomy" id="151454"/>
    <lineage>
        <taxon>Bacteria</taxon>
        <taxon>Pseudomonadati</taxon>
        <taxon>Pseudomonadota</taxon>
        <taxon>Alphaproteobacteria</taxon>
        <taxon>Hyphomicrobiales</taxon>
        <taxon>Boseaceae</taxon>
        <taxon>Bosea</taxon>
    </lineage>
</organism>
<dbReference type="RefSeq" id="WP_377797809.1">
    <property type="nucleotide sequence ID" value="NZ_JBHSLW010000010.1"/>
</dbReference>
<dbReference type="PANTHER" id="PTHR10890:SF3">
    <property type="entry name" value="CYSTEINE--TRNA LIGASE, CYTOPLASMIC"/>
    <property type="match status" value="1"/>
</dbReference>
<feature type="domain" description="Cysteinyl-tRNA synthetase class Ia DALR" evidence="13">
    <location>
        <begin position="380"/>
        <end position="429"/>
    </location>
</feature>
<keyword evidence="5 12" id="KW-0436">Ligase</keyword>
<dbReference type="InterPro" id="IPR015803">
    <property type="entry name" value="Cys-tRNA-ligase"/>
</dbReference>
<proteinExistence type="inferred from homology"/>
<comment type="subcellular location">
    <subcellularLocation>
        <location evidence="1 12">Cytoplasm</location>
    </subcellularLocation>
</comment>
<gene>
    <name evidence="12 14" type="primary">cysS</name>
    <name evidence="14" type="ORF">ACFPOB_09615</name>
</gene>
<sequence>MQPTLRLYNTLTRTKEVFTPVDPLNVRMYVCGPTVYDYAHIGNARPVIVFDVLYRLLRHVYGEAHVRYARNLTDVDDKINARAARDYPDLPLNEAIAKVTQTTTAQFHADVDALGNLRPDDEPRATGHIEEMKAIIERLIARGVAYVAEEHVLFHVPAVAGLKDAPRYGSLARRSLDEMVAGARVDVAPYKRDPMDFVLWKPSRDGIDPGWPSPAGIATPGRPGWHIECSAMSMKTLLEPFGGGLRCDDLAKNVFDIHGGGIDLVFPHHENELAQSCCAFGAAGGAARMANYWMHNGFLQVEGEKMSKSLGNFVTINELLATDTFGGRTWPGAVLRLAMLKTHYRQPIDWTVKALEEAEKTLADWAAVAGQAEVGQVPAGVIEALADDLNTSQVLAELHALRKAGDHAGLKSSLDLLGIALPKVVAAEIDDALRAKVEAAIAARLAARKAKNFAESDRLRDELVAMGIVLMDGKDPTTGALITSWEVKR</sequence>
<dbReference type="EC" id="6.1.1.16" evidence="12"/>
<feature type="short sequence motif" description="'KMSKS' region" evidence="12">
    <location>
        <begin position="305"/>
        <end position="309"/>
    </location>
</feature>
<feature type="binding site" evidence="12">
    <location>
        <position position="229"/>
    </location>
    <ligand>
        <name>Zn(2+)</name>
        <dbReference type="ChEBI" id="CHEBI:29105"/>
    </ligand>
</feature>
<dbReference type="NCBIfam" id="TIGR00435">
    <property type="entry name" value="cysS"/>
    <property type="match status" value="1"/>
</dbReference>
<comment type="cofactor">
    <cofactor evidence="12">
        <name>Zn(2+)</name>
        <dbReference type="ChEBI" id="CHEBI:29105"/>
    </cofactor>
    <text evidence="12">Binds 1 zinc ion per subunit.</text>
</comment>
<evidence type="ECO:0000256" key="12">
    <source>
        <dbReference type="HAMAP-Rule" id="MF_00041"/>
    </source>
</evidence>
<dbReference type="InterPro" id="IPR015273">
    <property type="entry name" value="Cys-tRNA-synt_Ia_DALR"/>
</dbReference>